<dbReference type="InterPro" id="IPR049278">
    <property type="entry name" value="MS_channel_C"/>
</dbReference>
<evidence type="ECO:0000259" key="9">
    <source>
        <dbReference type="Pfam" id="PF21082"/>
    </source>
</evidence>
<reference evidence="11" key="1">
    <citation type="submission" date="2024-07" db="EMBL/GenBank/DDBJ databases">
        <title>Genome Analysis of a Potential Novel Vibrio Species Secreting pH- and Thermo-stable Alginate Lyase and its Application in Producing Alginate Oligosaccharides.</title>
        <authorList>
            <person name="Huang H."/>
            <person name="Bao K."/>
        </authorList>
    </citation>
    <scope>NUCLEOTIDE SEQUENCE</scope>
    <source>
        <strain evidence="11">HB236076</strain>
        <plasmid evidence="11">p-HB236076</plasmid>
    </source>
</reference>
<dbReference type="PANTHER" id="PTHR43634:SF2">
    <property type="entry name" value="LOW CONDUCTANCE MECHANOSENSITIVE CHANNEL YNAI"/>
    <property type="match status" value="1"/>
</dbReference>
<dbReference type="RefSeq" id="WP_306099923.1">
    <property type="nucleotide sequence ID" value="NZ_CP162602.1"/>
</dbReference>
<feature type="transmembrane region" description="Helical" evidence="7">
    <location>
        <begin position="20"/>
        <end position="41"/>
    </location>
</feature>
<dbReference type="Gene3D" id="1.10.287.1260">
    <property type="match status" value="1"/>
</dbReference>
<organism evidence="11">
    <name type="scientific">Vibrio sp. HB236076</name>
    <dbReference type="NCBI Taxonomy" id="3232307"/>
    <lineage>
        <taxon>Bacteria</taxon>
        <taxon>Pseudomonadati</taxon>
        <taxon>Pseudomonadota</taxon>
        <taxon>Gammaproteobacteria</taxon>
        <taxon>Vibrionales</taxon>
        <taxon>Vibrionaceae</taxon>
        <taxon>Vibrio</taxon>
    </lineage>
</organism>
<feature type="transmembrane region" description="Helical" evidence="7">
    <location>
        <begin position="62"/>
        <end position="83"/>
    </location>
</feature>
<keyword evidence="4 7" id="KW-0812">Transmembrane</keyword>
<feature type="domain" description="Mechanosensitive ion channel MscS C-terminal" evidence="9">
    <location>
        <begin position="259"/>
        <end position="341"/>
    </location>
</feature>
<dbReference type="KEGG" id="vih:AB0763_14285"/>
<keyword evidence="11" id="KW-0614">Plasmid</keyword>
<proteinExistence type="inferred from homology"/>
<dbReference type="Gene3D" id="2.30.30.60">
    <property type="match status" value="1"/>
</dbReference>
<dbReference type="Gene3D" id="3.30.70.100">
    <property type="match status" value="1"/>
</dbReference>
<protein>
    <submittedName>
        <fullName evidence="11">Mechanosensitive ion channel family protein</fullName>
    </submittedName>
</protein>
<dbReference type="SUPFAM" id="SSF50182">
    <property type="entry name" value="Sm-like ribonucleoproteins"/>
    <property type="match status" value="1"/>
</dbReference>
<evidence type="ECO:0000256" key="3">
    <source>
        <dbReference type="ARBA" id="ARBA00022475"/>
    </source>
</evidence>
<dbReference type="PROSITE" id="PS01246">
    <property type="entry name" value="UPF0003"/>
    <property type="match status" value="1"/>
</dbReference>
<geneLocation type="plasmid" evidence="11">
    <name>p-HB236076</name>
</geneLocation>
<name>A0AB39HH10_9VIBR</name>
<sequence>MTEYLNLAIDKIVDFNTLWYGKVLTITLISFVVWIIWRLVYRQLYSLLSKTKMRWDDELLDALQTPISFVVWGWPATLSMGIILKHYYTDTSIDWLANLKQGFFIVVAMWIVIRLIANVEENTLRKKKRDETTVQALGKIARLVCLAIGGITLLQTFGISVAGLLTFGGVGGLVVGLAAKDLLSNFFGGIVIYFDRPFKVGDWIRSPDRQIEGTVERIGLRMTVIRTFDLRPIYVPNSVFTSVVVENPSRMFNRRINETIGVRYQDIDTVDAIVADVKSMLENHEEIDTTKTLMVHFNSFGPSSLDFFIYTFTKTVNWNRYHEVKHDVLIKIAAIIKHHNAQVAYPSRSLYLENSEALEALRSGDSAHLTTPPQTN</sequence>
<evidence type="ECO:0000256" key="5">
    <source>
        <dbReference type="ARBA" id="ARBA00022989"/>
    </source>
</evidence>
<dbReference type="InterPro" id="IPR045042">
    <property type="entry name" value="YnaI-like"/>
</dbReference>
<evidence type="ECO:0000259" key="8">
    <source>
        <dbReference type="Pfam" id="PF00924"/>
    </source>
</evidence>
<keyword evidence="3" id="KW-1003">Cell membrane</keyword>
<dbReference type="SUPFAM" id="SSF82861">
    <property type="entry name" value="Mechanosensitive channel protein MscS (YggB), transmembrane region"/>
    <property type="match status" value="1"/>
</dbReference>
<dbReference type="AlphaFoldDB" id="A0AB39HH10"/>
<dbReference type="GO" id="GO:0008381">
    <property type="term" value="F:mechanosensitive monoatomic ion channel activity"/>
    <property type="evidence" value="ECO:0007669"/>
    <property type="project" value="UniProtKB-ARBA"/>
</dbReference>
<dbReference type="InterPro" id="IPR049142">
    <property type="entry name" value="MS_channel_1st"/>
</dbReference>
<dbReference type="EMBL" id="CP162602">
    <property type="protein sequence ID" value="XDK27162.1"/>
    <property type="molecule type" value="Genomic_DNA"/>
</dbReference>
<dbReference type="InterPro" id="IPR010920">
    <property type="entry name" value="LSM_dom_sf"/>
</dbReference>
<accession>A0AB39HH10</accession>
<dbReference type="PANTHER" id="PTHR43634">
    <property type="entry name" value="OW CONDUCTANCE MECHANOSENSITIVE CHANNEL"/>
    <property type="match status" value="1"/>
</dbReference>
<comment type="similarity">
    <text evidence="2">Belongs to the MscS (TC 1.A.23) family.</text>
</comment>
<evidence type="ECO:0000256" key="4">
    <source>
        <dbReference type="ARBA" id="ARBA00022692"/>
    </source>
</evidence>
<feature type="domain" description="Mechanosensitive ion channel transmembrane helices 2/3" evidence="10">
    <location>
        <begin position="139"/>
        <end position="180"/>
    </location>
</feature>
<dbReference type="Pfam" id="PF00924">
    <property type="entry name" value="MS_channel_2nd"/>
    <property type="match status" value="1"/>
</dbReference>
<dbReference type="Pfam" id="PF21088">
    <property type="entry name" value="MS_channel_1st"/>
    <property type="match status" value="1"/>
</dbReference>
<keyword evidence="6 7" id="KW-0472">Membrane</keyword>
<evidence type="ECO:0000256" key="7">
    <source>
        <dbReference type="SAM" id="Phobius"/>
    </source>
</evidence>
<dbReference type="InterPro" id="IPR006685">
    <property type="entry name" value="MscS_channel_2nd"/>
</dbReference>
<feature type="domain" description="Mechanosensitive ion channel MscS" evidence="8">
    <location>
        <begin position="181"/>
        <end position="250"/>
    </location>
</feature>
<dbReference type="GO" id="GO:0005886">
    <property type="term" value="C:plasma membrane"/>
    <property type="evidence" value="ECO:0007669"/>
    <property type="project" value="UniProtKB-SubCell"/>
</dbReference>
<gene>
    <name evidence="11" type="ORF">AB0763_14285</name>
</gene>
<dbReference type="InterPro" id="IPR011066">
    <property type="entry name" value="MscS_channel_C_sf"/>
</dbReference>
<comment type="subcellular location">
    <subcellularLocation>
        <location evidence="1">Cell membrane</location>
        <topology evidence="1">Multi-pass membrane protein</topology>
    </subcellularLocation>
</comment>
<evidence type="ECO:0000256" key="2">
    <source>
        <dbReference type="ARBA" id="ARBA00008017"/>
    </source>
</evidence>
<dbReference type="InterPro" id="IPR023408">
    <property type="entry name" value="MscS_beta-dom_sf"/>
</dbReference>
<dbReference type="InterPro" id="IPR011014">
    <property type="entry name" value="MscS_channel_TM-2"/>
</dbReference>
<evidence type="ECO:0000256" key="6">
    <source>
        <dbReference type="ARBA" id="ARBA00023136"/>
    </source>
</evidence>
<keyword evidence="5 7" id="KW-1133">Transmembrane helix</keyword>
<evidence type="ECO:0000259" key="10">
    <source>
        <dbReference type="Pfam" id="PF21088"/>
    </source>
</evidence>
<dbReference type="InterPro" id="IPR006686">
    <property type="entry name" value="MscS_channel_CS"/>
</dbReference>
<feature type="transmembrane region" description="Helical" evidence="7">
    <location>
        <begin position="103"/>
        <end position="119"/>
    </location>
</feature>
<evidence type="ECO:0000313" key="11">
    <source>
        <dbReference type="EMBL" id="XDK27162.1"/>
    </source>
</evidence>
<dbReference type="SUPFAM" id="SSF82689">
    <property type="entry name" value="Mechanosensitive channel protein MscS (YggB), C-terminal domain"/>
    <property type="match status" value="1"/>
</dbReference>
<dbReference type="Pfam" id="PF21082">
    <property type="entry name" value="MS_channel_3rd"/>
    <property type="match status" value="1"/>
</dbReference>
<evidence type="ECO:0000256" key="1">
    <source>
        <dbReference type="ARBA" id="ARBA00004651"/>
    </source>
</evidence>